<dbReference type="GO" id="GO:0005524">
    <property type="term" value="F:ATP binding"/>
    <property type="evidence" value="ECO:0007669"/>
    <property type="project" value="UniProtKB-UniRule"/>
</dbReference>
<dbReference type="GO" id="GO:0005874">
    <property type="term" value="C:microtubule"/>
    <property type="evidence" value="ECO:0007669"/>
    <property type="project" value="TreeGrafter"/>
</dbReference>
<dbReference type="Proteomes" id="UP000664521">
    <property type="component" value="Unassembled WGS sequence"/>
</dbReference>
<feature type="region of interest" description="Disordered" evidence="5">
    <location>
        <begin position="553"/>
        <end position="636"/>
    </location>
</feature>
<dbReference type="SMART" id="SM00278">
    <property type="entry name" value="HhH1"/>
    <property type="match status" value="2"/>
</dbReference>
<dbReference type="GO" id="GO:0016887">
    <property type="term" value="F:ATP hydrolysis activity"/>
    <property type="evidence" value="ECO:0007669"/>
    <property type="project" value="TreeGrafter"/>
</dbReference>
<proteinExistence type="inferred from homology"/>
<accession>A0A8H3F6J9</accession>
<gene>
    <name evidence="7" type="ORF">HETSPECPRED_004234</name>
</gene>
<evidence type="ECO:0000256" key="2">
    <source>
        <dbReference type="ARBA" id="ARBA00022499"/>
    </source>
</evidence>
<sequence length="727" mass="80358">MTIRVVARIRPVHQTELEKDIIVKVGGIDGEALTLVKVPNPKNEHEDFTFQFSSVYTEAAEQQTIFNNEVAPTIKHLFSGFDVTIFAYGSTGTGKTHTMRGGKALAERGVIPRLLSGIYRRSRKLEKDSKGQTQVEITLSYYEIYNDKVFDLLEPPEKRTMAGLPLRDSNGKTVVVGLTERSCDNLKDFEKLYDQANVNRSTSATKLNAHSSRSHAILRIGLAVTTGDETRISTVSAIDLAGSEDNRRTENGKERLVESASINKSLFVLAKCVEAIGQKQRAPYRESKMTRILSLGQNNGMTVMILNLAPVRSHHLDTLSSLNFANRTKRIEVREVENEPIFKGCSRAVTTVTGPSIQRQPLRPLATAVHNATVNAMTAAKTGGKIGKTFSVYTDRARLSNTNARANYSENLRDSSPKKRPSDCLSANTARPNKRSSPSRIARPQPVISKESLDEMIERKVSDILAARALDQSSIAPLHEISDELQKRLELLEQKIESKEDGREQGLTFLLMAKQHAVRGEDMSALRMYTLAKDYFPDNAKLDTKIQRLRTRLEEKRDHRGQEGREGKSTDLGRSTSVTQGTVTKVSQGCTEDDDYHVAETPPDNNNYDSAGGFKCSSKSKGKPRGRPVQPGWKVSDPLDGKGIALTPRTTRLLDIVNTRDLAQIRCLRGIGFKKAEAIRDALGRDEEDEFQGCTVHSLAELGRLKGVGAKTVENMRVALGATVGSL</sequence>
<dbReference type="SMART" id="SM00129">
    <property type="entry name" value="KISc"/>
    <property type="match status" value="1"/>
</dbReference>
<feature type="compositionally biased region" description="Polar residues" evidence="5">
    <location>
        <begin position="572"/>
        <end position="590"/>
    </location>
</feature>
<feature type="binding site" evidence="4">
    <location>
        <begin position="89"/>
        <end position="96"/>
    </location>
    <ligand>
        <name>ATP</name>
        <dbReference type="ChEBI" id="CHEBI:30616"/>
    </ligand>
</feature>
<feature type="domain" description="Kinesin motor" evidence="6">
    <location>
        <begin position="2"/>
        <end position="331"/>
    </location>
</feature>
<keyword evidence="8" id="KW-1185">Reference proteome</keyword>
<keyword evidence="4" id="KW-0067">ATP-binding</keyword>
<dbReference type="Gene3D" id="3.40.850.10">
    <property type="entry name" value="Kinesin motor domain"/>
    <property type="match status" value="1"/>
</dbReference>
<dbReference type="GO" id="GO:0006281">
    <property type="term" value="P:DNA repair"/>
    <property type="evidence" value="ECO:0007669"/>
    <property type="project" value="InterPro"/>
</dbReference>
<dbReference type="OrthoDB" id="3176171at2759"/>
<evidence type="ECO:0000256" key="1">
    <source>
        <dbReference type="ARBA" id="ARBA00018237"/>
    </source>
</evidence>
<dbReference type="GO" id="GO:0008017">
    <property type="term" value="F:microtubule binding"/>
    <property type="evidence" value="ECO:0007669"/>
    <property type="project" value="InterPro"/>
</dbReference>
<dbReference type="Gene3D" id="1.10.150.320">
    <property type="entry name" value="Photosystem II 12 kDa extrinsic protein"/>
    <property type="match status" value="1"/>
</dbReference>
<comment type="caution">
    <text evidence="7">The sequence shown here is derived from an EMBL/GenBank/DDBJ whole genome shotgun (WGS) entry which is preliminary data.</text>
</comment>
<dbReference type="EMBL" id="CAJPDS010000025">
    <property type="protein sequence ID" value="CAF9920306.1"/>
    <property type="molecule type" value="Genomic_DNA"/>
</dbReference>
<protein>
    <recommendedName>
        <fullName evidence="1">Kinesin-like protein KIF22</fullName>
    </recommendedName>
</protein>
<dbReference type="InterPro" id="IPR003583">
    <property type="entry name" value="Hlx-hairpin-Hlx_DNA-bd_motif"/>
</dbReference>
<feature type="compositionally biased region" description="Basic and acidic residues" evidence="5">
    <location>
        <begin position="411"/>
        <end position="422"/>
    </location>
</feature>
<dbReference type="InterPro" id="IPR036961">
    <property type="entry name" value="Kinesin_motor_dom_sf"/>
</dbReference>
<feature type="compositionally biased region" description="Polar residues" evidence="5">
    <location>
        <begin position="425"/>
        <end position="439"/>
    </location>
</feature>
<dbReference type="SUPFAM" id="SSF52540">
    <property type="entry name" value="P-loop containing nucleoside triphosphate hydrolases"/>
    <property type="match status" value="1"/>
</dbReference>
<feature type="compositionally biased region" description="Basic and acidic residues" evidence="5">
    <location>
        <begin position="553"/>
        <end position="571"/>
    </location>
</feature>
<dbReference type="GO" id="GO:0003677">
    <property type="term" value="F:DNA binding"/>
    <property type="evidence" value="ECO:0007669"/>
    <property type="project" value="InterPro"/>
</dbReference>
<feature type="region of interest" description="Disordered" evidence="5">
    <location>
        <begin position="404"/>
        <end position="447"/>
    </location>
</feature>
<dbReference type="PANTHER" id="PTHR24115:SF1000">
    <property type="entry name" value="KINESIN-LIKE PROTEIN KIF22"/>
    <property type="match status" value="1"/>
</dbReference>
<comment type="function">
    <text evidence="3">Kinesin family member that is involved in spindle formation and the movements of chromosomes during mitosis and meiosis. Binds to microtubules and to DNA. Plays a role in congression of laterally attached chromosomes in NDC80-depleted cells.</text>
</comment>
<dbReference type="GO" id="GO:0007018">
    <property type="term" value="P:microtubule-based movement"/>
    <property type="evidence" value="ECO:0007669"/>
    <property type="project" value="InterPro"/>
</dbReference>
<comment type="similarity">
    <text evidence="4">Belongs to the TRAFAC class myosin-kinesin ATPase superfamily. Kinesin family.</text>
</comment>
<evidence type="ECO:0000313" key="8">
    <source>
        <dbReference type="Proteomes" id="UP000664521"/>
    </source>
</evidence>
<name>A0A8H3F6J9_9LECA</name>
<evidence type="ECO:0000256" key="5">
    <source>
        <dbReference type="SAM" id="MobiDB-lite"/>
    </source>
</evidence>
<reference evidence="7" key="1">
    <citation type="submission" date="2021-03" db="EMBL/GenBank/DDBJ databases">
        <authorList>
            <person name="Tagirdzhanova G."/>
        </authorList>
    </citation>
    <scope>NUCLEOTIDE SEQUENCE</scope>
</reference>
<dbReference type="Pfam" id="PF00225">
    <property type="entry name" value="Kinesin"/>
    <property type="match status" value="1"/>
</dbReference>
<evidence type="ECO:0000256" key="3">
    <source>
        <dbReference type="ARBA" id="ARBA00045288"/>
    </source>
</evidence>
<keyword evidence="4" id="KW-0505">Motor protein</keyword>
<dbReference type="SUPFAM" id="SSF47781">
    <property type="entry name" value="RuvA domain 2-like"/>
    <property type="match status" value="1"/>
</dbReference>
<organism evidence="7 8">
    <name type="scientific">Heterodermia speciosa</name>
    <dbReference type="NCBI Taxonomy" id="116794"/>
    <lineage>
        <taxon>Eukaryota</taxon>
        <taxon>Fungi</taxon>
        <taxon>Dikarya</taxon>
        <taxon>Ascomycota</taxon>
        <taxon>Pezizomycotina</taxon>
        <taxon>Lecanoromycetes</taxon>
        <taxon>OSLEUM clade</taxon>
        <taxon>Lecanoromycetidae</taxon>
        <taxon>Caliciales</taxon>
        <taxon>Physciaceae</taxon>
        <taxon>Heterodermia</taxon>
    </lineage>
</organism>
<evidence type="ECO:0000259" key="6">
    <source>
        <dbReference type="PROSITE" id="PS50067"/>
    </source>
</evidence>
<dbReference type="PROSITE" id="PS50067">
    <property type="entry name" value="KINESIN_MOTOR_2"/>
    <property type="match status" value="1"/>
</dbReference>
<dbReference type="InterPro" id="IPR027640">
    <property type="entry name" value="Kinesin-like_fam"/>
</dbReference>
<dbReference type="InterPro" id="IPR001752">
    <property type="entry name" value="Kinesin_motor_dom"/>
</dbReference>
<dbReference type="PRINTS" id="PR00380">
    <property type="entry name" value="KINESINHEAVY"/>
</dbReference>
<evidence type="ECO:0000313" key="7">
    <source>
        <dbReference type="EMBL" id="CAF9920306.1"/>
    </source>
</evidence>
<dbReference type="PANTHER" id="PTHR24115">
    <property type="entry name" value="KINESIN-RELATED"/>
    <property type="match status" value="1"/>
</dbReference>
<dbReference type="CDD" id="cd00106">
    <property type="entry name" value="KISc"/>
    <property type="match status" value="1"/>
</dbReference>
<evidence type="ECO:0000256" key="4">
    <source>
        <dbReference type="PROSITE-ProRule" id="PRU00283"/>
    </source>
</evidence>
<dbReference type="GO" id="GO:0005871">
    <property type="term" value="C:kinesin complex"/>
    <property type="evidence" value="ECO:0007669"/>
    <property type="project" value="TreeGrafter"/>
</dbReference>
<keyword evidence="2" id="KW-1017">Isopeptide bond</keyword>
<dbReference type="InterPro" id="IPR010994">
    <property type="entry name" value="RuvA_2-like"/>
</dbReference>
<dbReference type="GO" id="GO:0008574">
    <property type="term" value="F:plus-end-directed microtubule motor activity"/>
    <property type="evidence" value="ECO:0007669"/>
    <property type="project" value="TreeGrafter"/>
</dbReference>
<dbReference type="InterPro" id="IPR027417">
    <property type="entry name" value="P-loop_NTPase"/>
</dbReference>
<dbReference type="AlphaFoldDB" id="A0A8H3F6J9"/>
<keyword evidence="4" id="KW-0547">Nucleotide-binding</keyword>